<dbReference type="GO" id="GO:0016020">
    <property type="term" value="C:membrane"/>
    <property type="evidence" value="ECO:0007669"/>
    <property type="project" value="InterPro"/>
</dbReference>
<evidence type="ECO:0000313" key="2">
    <source>
        <dbReference type="EMBL" id="OZG49268.1"/>
    </source>
</evidence>
<keyword evidence="1" id="KW-1133">Transmembrane helix</keyword>
<dbReference type="InterPro" id="IPR008523">
    <property type="entry name" value="DUF805"/>
</dbReference>
<dbReference type="AlphaFoldDB" id="A0A261EQY5"/>
<reference evidence="2 3" key="1">
    <citation type="journal article" date="2017" name="BMC Genomics">
        <title>Comparative genomic and phylogenomic analyses of the Bifidobacteriaceae family.</title>
        <authorList>
            <person name="Lugli G.A."/>
            <person name="Milani C."/>
            <person name="Turroni F."/>
            <person name="Duranti S."/>
            <person name="Mancabelli L."/>
            <person name="Mangifesta M."/>
            <person name="Ferrario C."/>
            <person name="Modesto M."/>
            <person name="Mattarelli P."/>
            <person name="Jiri K."/>
            <person name="van Sinderen D."/>
            <person name="Ventura M."/>
        </authorList>
    </citation>
    <scope>NUCLEOTIDE SEQUENCE [LARGE SCALE GENOMIC DNA]</scope>
    <source>
        <strain evidence="2 3">DSM 22924</strain>
    </source>
</reference>
<accession>A0A261EQY5</accession>
<keyword evidence="3" id="KW-1185">Reference proteome</keyword>
<evidence type="ECO:0000313" key="3">
    <source>
        <dbReference type="Proteomes" id="UP000216004"/>
    </source>
</evidence>
<dbReference type="Proteomes" id="UP000216004">
    <property type="component" value="Unassembled WGS sequence"/>
</dbReference>
<sequence length="167" mass="18217">MSTALFSKGPCRVEVMKGFDAMPDANLQECLQRPFYLFARGKGRACRKEIWVFAIFVTAITSILSHIYRTGDWTFIPGVVSLVLAVPQYALTVRRLHDLKLSGWLALIPWGLSFAAVGFLLNGEMSKGGVATPSAYGAVICMIAAVVTQLVVMCVPSRYKPPTANNS</sequence>
<feature type="transmembrane region" description="Helical" evidence="1">
    <location>
        <begin position="50"/>
        <end position="68"/>
    </location>
</feature>
<feature type="transmembrane region" description="Helical" evidence="1">
    <location>
        <begin position="74"/>
        <end position="91"/>
    </location>
</feature>
<dbReference type="EMBL" id="MWWS01000005">
    <property type="protein sequence ID" value="OZG49268.1"/>
    <property type="molecule type" value="Genomic_DNA"/>
</dbReference>
<comment type="caution">
    <text evidence="2">The sequence shown here is derived from an EMBL/GenBank/DDBJ whole genome shotgun (WGS) entry which is preliminary data.</text>
</comment>
<proteinExistence type="predicted"/>
<feature type="transmembrane region" description="Helical" evidence="1">
    <location>
        <begin position="135"/>
        <end position="155"/>
    </location>
</feature>
<protein>
    <recommendedName>
        <fullName evidence="4">DUF805 domain-containing protein</fullName>
    </recommendedName>
</protein>
<evidence type="ECO:0008006" key="4">
    <source>
        <dbReference type="Google" id="ProtNLM"/>
    </source>
</evidence>
<name>A0A261EQY5_9BIFI</name>
<keyword evidence="1" id="KW-0812">Transmembrane</keyword>
<keyword evidence="1" id="KW-0472">Membrane</keyword>
<evidence type="ECO:0000256" key="1">
    <source>
        <dbReference type="SAM" id="Phobius"/>
    </source>
</evidence>
<gene>
    <name evidence="2" type="ORF">BOCO_1077</name>
</gene>
<feature type="transmembrane region" description="Helical" evidence="1">
    <location>
        <begin position="103"/>
        <end position="123"/>
    </location>
</feature>
<organism evidence="2 3">
    <name type="scientific">Bombiscardovia coagulans</name>
    <dbReference type="NCBI Taxonomy" id="686666"/>
    <lineage>
        <taxon>Bacteria</taxon>
        <taxon>Bacillati</taxon>
        <taxon>Actinomycetota</taxon>
        <taxon>Actinomycetes</taxon>
        <taxon>Bifidobacteriales</taxon>
        <taxon>Bifidobacteriaceae</taxon>
        <taxon>Bombiscardovia</taxon>
    </lineage>
</organism>
<dbReference type="Pfam" id="PF05656">
    <property type="entry name" value="DUF805"/>
    <property type="match status" value="1"/>
</dbReference>